<evidence type="ECO:0000256" key="1">
    <source>
        <dbReference type="SAM" id="MobiDB-lite"/>
    </source>
</evidence>
<dbReference type="AlphaFoldDB" id="A0A1N7S708"/>
<evidence type="ECO:0000313" key="2">
    <source>
        <dbReference type="EMBL" id="SIT42793.1"/>
    </source>
</evidence>
<comment type="caution">
    <text evidence="2">The sequence shown here is derived from an EMBL/GenBank/DDBJ whole genome shotgun (WGS) entry which is preliminary data.</text>
</comment>
<organism evidence="2 3">
    <name type="scientific">Paraburkholderia piptadeniae</name>
    <dbReference type="NCBI Taxonomy" id="1701573"/>
    <lineage>
        <taxon>Bacteria</taxon>
        <taxon>Pseudomonadati</taxon>
        <taxon>Pseudomonadota</taxon>
        <taxon>Betaproteobacteria</taxon>
        <taxon>Burkholderiales</taxon>
        <taxon>Burkholderiaceae</taxon>
        <taxon>Paraburkholderia</taxon>
    </lineage>
</organism>
<protein>
    <submittedName>
        <fullName evidence="2">Uncharacterized protein</fullName>
    </submittedName>
</protein>
<dbReference type="EMBL" id="CYGY02000032">
    <property type="protein sequence ID" value="SIT42793.1"/>
    <property type="molecule type" value="Genomic_DNA"/>
</dbReference>
<accession>A0A1N7S708</accession>
<dbReference type="Proteomes" id="UP000195569">
    <property type="component" value="Unassembled WGS sequence"/>
</dbReference>
<evidence type="ECO:0000313" key="3">
    <source>
        <dbReference type="Proteomes" id="UP000195569"/>
    </source>
</evidence>
<keyword evidence="3" id="KW-1185">Reference proteome</keyword>
<sequence>MSALRRRAYNARRPKNIIRVSYRARTIQLEAQTKAAHGSHRAPRDSGKPWASVRRV</sequence>
<reference evidence="2" key="1">
    <citation type="submission" date="2016-12" db="EMBL/GenBank/DDBJ databases">
        <authorList>
            <person name="Moulin L."/>
        </authorList>
    </citation>
    <scope>NUCLEOTIDE SEQUENCE [LARGE SCALE GENOMIC DNA]</scope>
    <source>
        <strain evidence="2">STM 7183</strain>
    </source>
</reference>
<proteinExistence type="predicted"/>
<feature type="region of interest" description="Disordered" evidence="1">
    <location>
        <begin position="32"/>
        <end position="56"/>
    </location>
</feature>
<name>A0A1N7S708_9BURK</name>
<gene>
    <name evidence="2" type="ORF">BN2476_320310</name>
</gene>